<organism evidence="3 4">
    <name type="scientific">Lachnellula cervina</name>
    <dbReference type="NCBI Taxonomy" id="1316786"/>
    <lineage>
        <taxon>Eukaryota</taxon>
        <taxon>Fungi</taxon>
        <taxon>Dikarya</taxon>
        <taxon>Ascomycota</taxon>
        <taxon>Pezizomycotina</taxon>
        <taxon>Leotiomycetes</taxon>
        <taxon>Helotiales</taxon>
        <taxon>Lachnaceae</taxon>
        <taxon>Lachnellula</taxon>
    </lineage>
</organism>
<feature type="compositionally biased region" description="Basic and acidic residues" evidence="2">
    <location>
        <begin position="101"/>
        <end position="119"/>
    </location>
</feature>
<dbReference type="NCBIfam" id="TIGR02174">
    <property type="entry name" value="CXXU_selWTH"/>
    <property type="match status" value="1"/>
</dbReference>
<feature type="non-terminal residue" evidence="3">
    <location>
        <position position="205"/>
    </location>
</feature>
<evidence type="ECO:0000256" key="1">
    <source>
        <dbReference type="ARBA" id="ARBA00023284"/>
    </source>
</evidence>
<protein>
    <recommendedName>
        <fullName evidence="5">Selenoprotein W-like protein</fullName>
    </recommendedName>
</protein>
<evidence type="ECO:0000256" key="2">
    <source>
        <dbReference type="SAM" id="MobiDB-lite"/>
    </source>
</evidence>
<sequence>MEQPPLPRVTIQFCTQCKWMLRAAYFAQELLSTFSTSLGEVALQPSSGGTFVVHLYHANPTSIEDEPVTIQKHLLWDRKAEGGFPETKELKRRVRDIIDPSRNLGHVDGHKKPEPEPDSKLIAPTQTSSLPPPTPIPAAINRLQAEATGERKFTPMDVDVDVDVSVQGGSERALGGEAEVVGGNGKIRIGGDGGEGFCRPGDEDC</sequence>
<dbReference type="SUPFAM" id="SSF52833">
    <property type="entry name" value="Thioredoxin-like"/>
    <property type="match status" value="1"/>
</dbReference>
<keyword evidence="1" id="KW-0676">Redox-active center</keyword>
<dbReference type="PANTHER" id="PTHR36417:SF2">
    <property type="entry name" value="SELENOPROTEIN DOMAIN PROTEIN (AFU_ORTHOLOGUE AFUA_1G05220)"/>
    <property type="match status" value="1"/>
</dbReference>
<keyword evidence="4" id="KW-1185">Reference proteome</keyword>
<dbReference type="InterPro" id="IPR011893">
    <property type="entry name" value="Selenoprotein_Rdx-typ"/>
</dbReference>
<gene>
    <name evidence="3" type="ORF">LCER1_G001330</name>
</gene>
<evidence type="ECO:0008006" key="5">
    <source>
        <dbReference type="Google" id="ProtNLM"/>
    </source>
</evidence>
<proteinExistence type="predicted"/>
<feature type="region of interest" description="Disordered" evidence="2">
    <location>
        <begin position="101"/>
        <end position="137"/>
    </location>
</feature>
<dbReference type="InterPro" id="IPR036249">
    <property type="entry name" value="Thioredoxin-like_sf"/>
</dbReference>
<dbReference type="OrthoDB" id="60822at2759"/>
<dbReference type="AlphaFoldDB" id="A0A7D8YRP8"/>
<reference evidence="3 4" key="1">
    <citation type="submission" date="2018-05" db="EMBL/GenBank/DDBJ databases">
        <title>Whole genome sequencing for identification of molecular markers to develop diagnostic detection tools for the regulated plant pathogen Lachnellula willkommii.</title>
        <authorList>
            <person name="Giroux E."/>
            <person name="Bilodeau G."/>
        </authorList>
    </citation>
    <scope>NUCLEOTIDE SEQUENCE [LARGE SCALE GENOMIC DNA]</scope>
    <source>
        <strain evidence="3 4">CBS 625.97</strain>
    </source>
</reference>
<dbReference type="Gene3D" id="3.40.30.10">
    <property type="entry name" value="Glutaredoxin"/>
    <property type="match status" value="1"/>
</dbReference>
<evidence type="ECO:0000313" key="3">
    <source>
        <dbReference type="EMBL" id="TVY58888.1"/>
    </source>
</evidence>
<dbReference type="Proteomes" id="UP000481288">
    <property type="component" value="Unassembled WGS sequence"/>
</dbReference>
<dbReference type="Pfam" id="PF10262">
    <property type="entry name" value="Rdx"/>
    <property type="match status" value="1"/>
</dbReference>
<name>A0A7D8YRP8_9HELO</name>
<dbReference type="PANTHER" id="PTHR36417">
    <property type="entry name" value="SELENOPROTEIN DOMAIN PROTEIN (AFU_ORTHOLOGUE AFUA_1G05220)"/>
    <property type="match status" value="1"/>
</dbReference>
<comment type="caution">
    <text evidence="3">The sequence shown here is derived from an EMBL/GenBank/DDBJ whole genome shotgun (WGS) entry which is preliminary data.</text>
</comment>
<evidence type="ECO:0000313" key="4">
    <source>
        <dbReference type="Proteomes" id="UP000481288"/>
    </source>
</evidence>
<accession>A0A7D8YRP8</accession>
<dbReference type="EMBL" id="QGMG01000021">
    <property type="protein sequence ID" value="TVY58888.1"/>
    <property type="molecule type" value="Genomic_DNA"/>
</dbReference>